<dbReference type="InterPro" id="IPR002048">
    <property type="entry name" value="EF_hand_dom"/>
</dbReference>
<dbReference type="Pfam" id="PF13499">
    <property type="entry name" value="EF-hand_7"/>
    <property type="match status" value="2"/>
</dbReference>
<keyword evidence="1" id="KW-0479">Metal-binding</keyword>
<reference evidence="5 6" key="1">
    <citation type="submission" date="2023-12" db="EMBL/GenBank/DDBJ databases">
        <title>A high-quality genome assembly for Dillenia turbinata (Dilleniales).</title>
        <authorList>
            <person name="Chanderbali A."/>
        </authorList>
    </citation>
    <scope>NUCLEOTIDE SEQUENCE [LARGE SCALE GENOMIC DNA]</scope>
    <source>
        <strain evidence="5">LSX21</strain>
        <tissue evidence="5">Leaf</tissue>
    </source>
</reference>
<protein>
    <submittedName>
        <fullName evidence="5">EF-hand domain</fullName>
    </submittedName>
</protein>
<dbReference type="GO" id="GO:0043226">
    <property type="term" value="C:organelle"/>
    <property type="evidence" value="ECO:0007669"/>
    <property type="project" value="UniProtKB-ARBA"/>
</dbReference>
<dbReference type="CDD" id="cd00051">
    <property type="entry name" value="EFh"/>
    <property type="match status" value="2"/>
</dbReference>
<feature type="domain" description="EF-hand" evidence="4">
    <location>
        <begin position="107"/>
        <end position="142"/>
    </location>
</feature>
<dbReference type="AlphaFoldDB" id="A0AAN8V6L6"/>
<accession>A0AAN8V6L6</accession>
<dbReference type="InterPro" id="IPR018247">
    <property type="entry name" value="EF_Hand_1_Ca_BS"/>
</dbReference>
<evidence type="ECO:0000256" key="1">
    <source>
        <dbReference type="ARBA" id="ARBA00022723"/>
    </source>
</evidence>
<dbReference type="SMART" id="SM00054">
    <property type="entry name" value="EFh"/>
    <property type="match status" value="4"/>
</dbReference>
<feature type="domain" description="EF-hand" evidence="4">
    <location>
        <begin position="35"/>
        <end position="70"/>
    </location>
</feature>
<keyword evidence="2" id="KW-0677">Repeat</keyword>
<dbReference type="PANTHER" id="PTHR10891">
    <property type="entry name" value="EF-HAND CALCIUM-BINDING DOMAIN CONTAINING PROTEIN"/>
    <property type="match status" value="1"/>
</dbReference>
<organism evidence="5 6">
    <name type="scientific">Dillenia turbinata</name>
    <dbReference type="NCBI Taxonomy" id="194707"/>
    <lineage>
        <taxon>Eukaryota</taxon>
        <taxon>Viridiplantae</taxon>
        <taxon>Streptophyta</taxon>
        <taxon>Embryophyta</taxon>
        <taxon>Tracheophyta</taxon>
        <taxon>Spermatophyta</taxon>
        <taxon>Magnoliopsida</taxon>
        <taxon>eudicotyledons</taxon>
        <taxon>Gunneridae</taxon>
        <taxon>Pentapetalae</taxon>
        <taxon>Dilleniales</taxon>
        <taxon>Dilleniaceae</taxon>
        <taxon>Dillenia</taxon>
    </lineage>
</organism>
<evidence type="ECO:0000313" key="6">
    <source>
        <dbReference type="Proteomes" id="UP001370490"/>
    </source>
</evidence>
<gene>
    <name evidence="5" type="ORF">RJ641_007096</name>
</gene>
<keyword evidence="3" id="KW-0106">Calcium</keyword>
<dbReference type="InterPro" id="IPR039647">
    <property type="entry name" value="EF_hand_pair_protein_CML-like"/>
</dbReference>
<comment type="caution">
    <text evidence="5">The sequence shown here is derived from an EMBL/GenBank/DDBJ whole genome shotgun (WGS) entry which is preliminary data.</text>
</comment>
<dbReference type="Gene3D" id="1.10.238.10">
    <property type="entry name" value="EF-hand"/>
    <property type="match status" value="2"/>
</dbReference>
<sequence length="142" mass="16382">MEKTQEFERHFDRNKDGKLSASELQKCVAPLGKELSHEEAEVAIEQQDSNGDGLLELEEFVSFFEGGNEEEKIRDLREAFKMYEMDGCGFITPKSLKRMLSQLGQSKSISECEAMIAEFDLNGDRVINFDEFKYSQDRFYVV</sequence>
<name>A0AAN8V6L6_9MAGN</name>
<dbReference type="FunFam" id="1.10.238.10:FF:000178">
    <property type="entry name" value="Calmodulin-2 A"/>
    <property type="match status" value="1"/>
</dbReference>
<feature type="non-terminal residue" evidence="5">
    <location>
        <position position="142"/>
    </location>
</feature>
<dbReference type="Proteomes" id="UP001370490">
    <property type="component" value="Unassembled WGS sequence"/>
</dbReference>
<dbReference type="SUPFAM" id="SSF47473">
    <property type="entry name" value="EF-hand"/>
    <property type="match status" value="1"/>
</dbReference>
<evidence type="ECO:0000259" key="4">
    <source>
        <dbReference type="PROSITE" id="PS50222"/>
    </source>
</evidence>
<dbReference type="PROSITE" id="PS50222">
    <property type="entry name" value="EF_HAND_2"/>
    <property type="match status" value="4"/>
</dbReference>
<evidence type="ECO:0000256" key="3">
    <source>
        <dbReference type="ARBA" id="ARBA00022837"/>
    </source>
</evidence>
<dbReference type="GO" id="GO:0005509">
    <property type="term" value="F:calcium ion binding"/>
    <property type="evidence" value="ECO:0007669"/>
    <property type="project" value="InterPro"/>
</dbReference>
<feature type="domain" description="EF-hand" evidence="4">
    <location>
        <begin position="71"/>
        <end position="106"/>
    </location>
</feature>
<keyword evidence="6" id="KW-1185">Reference proteome</keyword>
<dbReference type="EMBL" id="JBAMMX010000014">
    <property type="protein sequence ID" value="KAK6928505.1"/>
    <property type="molecule type" value="Genomic_DNA"/>
</dbReference>
<proteinExistence type="predicted"/>
<evidence type="ECO:0000313" key="5">
    <source>
        <dbReference type="EMBL" id="KAK6928505.1"/>
    </source>
</evidence>
<dbReference type="InterPro" id="IPR011992">
    <property type="entry name" value="EF-hand-dom_pair"/>
</dbReference>
<dbReference type="PROSITE" id="PS00018">
    <property type="entry name" value="EF_HAND_1"/>
    <property type="match status" value="3"/>
</dbReference>
<evidence type="ECO:0000256" key="2">
    <source>
        <dbReference type="ARBA" id="ARBA00022737"/>
    </source>
</evidence>
<feature type="domain" description="EF-hand" evidence="4">
    <location>
        <begin position="1"/>
        <end position="34"/>
    </location>
</feature>